<dbReference type="InterPro" id="IPR016035">
    <property type="entry name" value="Acyl_Trfase/lysoPLipase"/>
</dbReference>
<keyword evidence="5" id="KW-1185">Reference proteome</keyword>
<dbReference type="GO" id="GO:0016042">
    <property type="term" value="P:lipid catabolic process"/>
    <property type="evidence" value="ECO:0007669"/>
    <property type="project" value="UniProtKB-UniRule"/>
</dbReference>
<evidence type="ECO:0000259" key="3">
    <source>
        <dbReference type="PROSITE" id="PS51635"/>
    </source>
</evidence>
<keyword evidence="2" id="KW-0378">Hydrolase</keyword>
<accession>A0A2M8LWX5</accession>
<sequence>MADRALVLGSGGFAGGAWQAGVLAGLAGAGVDLAGADVVIGTSAGAVVGAGLVAGRLPEELAETESGPDGPAFAPHVTPGLALRFLWAQFGGPRTPRAVARRLGRMALAARTVPEAETVAAVAGLLPVRDWPDGRLHVTAVDADTGELGVFRSGGGADLPRAVTASCTLAGLWPPVALGGRRWIDGGVWSAANAHLARGHDRVVVLAPLTRAFGPGATAGRQADRLRVSGARVALVTPEAAVRRALVRNPLDPARRAACARAGRAQAAACARAVAEVWQEG</sequence>
<organism evidence="4 5">
    <name type="scientific">Streptomyces carminius</name>
    <dbReference type="NCBI Taxonomy" id="2665496"/>
    <lineage>
        <taxon>Bacteria</taxon>
        <taxon>Bacillati</taxon>
        <taxon>Actinomycetota</taxon>
        <taxon>Actinomycetes</taxon>
        <taxon>Kitasatosporales</taxon>
        <taxon>Streptomycetaceae</taxon>
        <taxon>Streptomyces</taxon>
    </lineage>
</organism>
<comment type="caution">
    <text evidence="2">Lacks conserved residue(s) required for the propagation of feature annotation.</text>
</comment>
<dbReference type="PROSITE" id="PS51635">
    <property type="entry name" value="PNPLA"/>
    <property type="match status" value="1"/>
</dbReference>
<feature type="short sequence motif" description="DGA/G" evidence="2">
    <location>
        <begin position="185"/>
        <end position="187"/>
    </location>
</feature>
<protein>
    <submittedName>
        <fullName evidence="4">Patatin</fullName>
    </submittedName>
</protein>
<evidence type="ECO:0000256" key="2">
    <source>
        <dbReference type="PROSITE-ProRule" id="PRU01161"/>
    </source>
</evidence>
<keyword evidence="2" id="KW-0442">Lipid degradation</keyword>
<feature type="domain" description="PNPLA" evidence="3">
    <location>
        <begin position="7"/>
        <end position="198"/>
    </location>
</feature>
<comment type="caution">
    <text evidence="4">The sequence shown here is derived from an EMBL/GenBank/DDBJ whole genome shotgun (WGS) entry which is preliminary data.</text>
</comment>
<name>A0A2M8LWX5_9ACTN</name>
<feature type="short sequence motif" description="GXSXG" evidence="2">
    <location>
        <begin position="41"/>
        <end position="45"/>
    </location>
</feature>
<evidence type="ECO:0000313" key="5">
    <source>
        <dbReference type="Proteomes" id="UP000230407"/>
    </source>
</evidence>
<dbReference type="InterPro" id="IPR002641">
    <property type="entry name" value="PNPLA_dom"/>
</dbReference>
<dbReference type="GO" id="GO:0016787">
    <property type="term" value="F:hydrolase activity"/>
    <property type="evidence" value="ECO:0007669"/>
    <property type="project" value="UniProtKB-UniRule"/>
</dbReference>
<dbReference type="SUPFAM" id="SSF52151">
    <property type="entry name" value="FabD/lysophospholipase-like"/>
    <property type="match status" value="1"/>
</dbReference>
<evidence type="ECO:0000256" key="1">
    <source>
        <dbReference type="ARBA" id="ARBA00023098"/>
    </source>
</evidence>
<evidence type="ECO:0000313" key="4">
    <source>
        <dbReference type="EMBL" id="PJE96466.1"/>
    </source>
</evidence>
<feature type="active site" description="Proton acceptor" evidence="2">
    <location>
        <position position="185"/>
    </location>
</feature>
<feature type="active site" description="Nucleophile" evidence="2">
    <location>
        <position position="43"/>
    </location>
</feature>
<dbReference type="EMBL" id="PGGW01000058">
    <property type="protein sequence ID" value="PJE96466.1"/>
    <property type="molecule type" value="Genomic_DNA"/>
</dbReference>
<dbReference type="Gene3D" id="3.40.1090.10">
    <property type="entry name" value="Cytosolic phospholipase A2 catalytic domain"/>
    <property type="match status" value="2"/>
</dbReference>
<proteinExistence type="predicted"/>
<dbReference type="Proteomes" id="UP000230407">
    <property type="component" value="Unassembled WGS sequence"/>
</dbReference>
<gene>
    <name evidence="4" type="ORF">CUT44_18390</name>
</gene>
<keyword evidence="1 2" id="KW-0443">Lipid metabolism</keyword>
<reference evidence="4 5" key="1">
    <citation type="submission" date="2017-11" db="EMBL/GenBank/DDBJ databases">
        <title>Streptomyces carmine sp. nov., a novel actinomycete isolated from Sophora alopecuroides in Xinjiang, China.</title>
        <authorList>
            <person name="Wang Y."/>
            <person name="Luo X."/>
            <person name="Wan C."/>
            <person name="Zhang L."/>
        </authorList>
    </citation>
    <scope>NUCLEOTIDE SEQUENCE [LARGE SCALE GENOMIC DNA]</scope>
    <source>
        <strain evidence="4 5">TRM SA0054</strain>
    </source>
</reference>
<dbReference type="Pfam" id="PF01734">
    <property type="entry name" value="Patatin"/>
    <property type="match status" value="1"/>
</dbReference>
<dbReference type="AlphaFoldDB" id="A0A2M8LWX5"/>
<dbReference type="RefSeq" id="WP_100202959.1">
    <property type="nucleotide sequence ID" value="NZ_PGGW01000058.1"/>
</dbReference>